<protein>
    <recommendedName>
        <fullName evidence="9 10">Signal recognition particle subunit SRP68</fullName>
        <shortName evidence="10">SRP68</shortName>
    </recommendedName>
</protein>
<evidence type="ECO:0000256" key="4">
    <source>
        <dbReference type="ARBA" id="ARBA00022490"/>
    </source>
</evidence>
<dbReference type="EMBL" id="JBBBZM010000267">
    <property type="protein sequence ID" value="KAL0631313.1"/>
    <property type="molecule type" value="Genomic_DNA"/>
</dbReference>
<evidence type="ECO:0000256" key="6">
    <source>
        <dbReference type="ARBA" id="ARBA00023135"/>
    </source>
</evidence>
<organism evidence="12 13">
    <name type="scientific">Discina gigas</name>
    <dbReference type="NCBI Taxonomy" id="1032678"/>
    <lineage>
        <taxon>Eukaryota</taxon>
        <taxon>Fungi</taxon>
        <taxon>Dikarya</taxon>
        <taxon>Ascomycota</taxon>
        <taxon>Pezizomycotina</taxon>
        <taxon>Pezizomycetes</taxon>
        <taxon>Pezizales</taxon>
        <taxon>Discinaceae</taxon>
        <taxon>Discina</taxon>
    </lineage>
</organism>
<dbReference type="PIRSF" id="PIRSF038995">
    <property type="entry name" value="SRP68"/>
    <property type="match status" value="1"/>
</dbReference>
<name>A0ABR3G661_9PEZI</name>
<dbReference type="Pfam" id="PF16969">
    <property type="entry name" value="SRP68"/>
    <property type="match status" value="1"/>
</dbReference>
<keyword evidence="7" id="KW-0539">Nucleus</keyword>
<keyword evidence="5 10" id="KW-0694">RNA-binding</keyword>
<comment type="subcellular location">
    <subcellularLocation>
        <location evidence="1 10">Cytoplasm</location>
    </subcellularLocation>
    <subcellularLocation>
        <location evidence="2">Nucleus</location>
        <location evidence="2">Nucleolus</location>
    </subcellularLocation>
</comment>
<feature type="compositionally biased region" description="Low complexity" evidence="11">
    <location>
        <begin position="241"/>
        <end position="252"/>
    </location>
</feature>
<keyword evidence="13" id="KW-1185">Reference proteome</keyword>
<comment type="function">
    <text evidence="10">Component of the signal recognition particle (SRP) complex, a ribonucleoprotein complex that mediates the cotranslational targeting of secretory and membrane proteins to the endoplasmic reticulum (ER). The SRP complex interacts with the signal sequence in nascent secretory and membrane proteins and directs them to the membrane of the ER.</text>
</comment>
<dbReference type="Proteomes" id="UP001447188">
    <property type="component" value="Unassembled WGS sequence"/>
</dbReference>
<dbReference type="CDD" id="cd15481">
    <property type="entry name" value="SRP68-RBD"/>
    <property type="match status" value="1"/>
</dbReference>
<comment type="similarity">
    <text evidence="3 10">Belongs to the SRP68 family.</text>
</comment>
<dbReference type="InterPro" id="IPR034652">
    <property type="entry name" value="SRP68-RBD"/>
</dbReference>
<comment type="caution">
    <text evidence="12">The sequence shown here is derived from an EMBL/GenBank/DDBJ whole genome shotgun (WGS) entry which is preliminary data.</text>
</comment>
<evidence type="ECO:0000256" key="11">
    <source>
        <dbReference type="SAM" id="MobiDB-lite"/>
    </source>
</evidence>
<evidence type="ECO:0000313" key="13">
    <source>
        <dbReference type="Proteomes" id="UP001447188"/>
    </source>
</evidence>
<dbReference type="Gene3D" id="1.10.3450.40">
    <property type="entry name" value="Signal recognition particle, SRP68 subunit, RNA-binding domain"/>
    <property type="match status" value="1"/>
</dbReference>
<proteinExistence type="inferred from homology"/>
<feature type="compositionally biased region" description="Basic and acidic residues" evidence="11">
    <location>
        <begin position="566"/>
        <end position="576"/>
    </location>
</feature>
<evidence type="ECO:0000256" key="1">
    <source>
        <dbReference type="ARBA" id="ARBA00004496"/>
    </source>
</evidence>
<accession>A0ABR3G661</accession>
<evidence type="ECO:0000313" key="12">
    <source>
        <dbReference type="EMBL" id="KAL0631313.1"/>
    </source>
</evidence>
<keyword evidence="4 10" id="KW-0963">Cytoplasm</keyword>
<sequence length="586" mass="65197">MDIISFISNLRQEALLLGDYNAVRRMCSRRLATLRKRLNRASKKKFAAQPPLTAADVGNDPTHIHLLLYSSERAYSHAMHLKSILADDATKTSSSMRSHCVSRLHKASLHALELRTLLSDPASNATEKDILETHAYTASLRGAEAFEKSHWQASIEAFSEAKIIYSVLLNSNKNELYRDQLTSTIEPSIRYSAYKLQLPRSMDIATISRKNFPRDAKDLIPRLESLDPNVFSEADPDTPMTGTTSSVSSVTWRSRTAPVDNAEISAALSDAQTAENAHYSKQQENAASTEAFDDVLAAWQDAVDATKKSIDDLLAERVSMQDLKMQNVQMTWTVVNYSLICWRIGRNRVMIEGIAQGGKKGKKIVDEVKVKKLGHLKEEVALYDAILQSIEQIYDLPGIAADEDFTRELDSKKSYFAASKCALIAHSHALLSNRRNALALFARALTYVSSPYTSAPSTPSHRGLEVTSDAVTELRTRLEGEVARFRALVEMDSIVAQAAKSKGVQGGMLLERLDQYPEGKDLDLKEGIVQWPPKVSPVPVKPVFLDVAWNFIEYPGDGGPRVEVQTKEKEEKETQKKGFLGSLWGR</sequence>
<evidence type="ECO:0000256" key="3">
    <source>
        <dbReference type="ARBA" id="ARBA00009352"/>
    </source>
</evidence>
<reference evidence="12 13" key="1">
    <citation type="submission" date="2024-02" db="EMBL/GenBank/DDBJ databases">
        <title>Discinaceae phylogenomics.</title>
        <authorList>
            <person name="Dirks A.C."/>
            <person name="James T.Y."/>
        </authorList>
    </citation>
    <scope>NUCLEOTIDE SEQUENCE [LARGE SCALE GENOMIC DNA]</scope>
    <source>
        <strain evidence="12 13">ACD0624</strain>
    </source>
</reference>
<dbReference type="PANTHER" id="PTHR12860:SF0">
    <property type="entry name" value="SIGNAL RECOGNITION PARTICLE SUBUNIT SRP68"/>
    <property type="match status" value="1"/>
</dbReference>
<keyword evidence="6 10" id="KW-0733">Signal recognition particle</keyword>
<evidence type="ECO:0000256" key="9">
    <source>
        <dbReference type="ARBA" id="ARBA00029498"/>
    </source>
</evidence>
<keyword evidence="8 10" id="KW-0687">Ribonucleoprotein</keyword>
<dbReference type="PANTHER" id="PTHR12860">
    <property type="entry name" value="SIGNAL RECOGNITION PARTICLE 68 KDA PROTEIN"/>
    <property type="match status" value="1"/>
</dbReference>
<feature type="region of interest" description="Disordered" evidence="11">
    <location>
        <begin position="566"/>
        <end position="586"/>
    </location>
</feature>
<evidence type="ECO:0000256" key="10">
    <source>
        <dbReference type="PIRNR" id="PIRNR038995"/>
    </source>
</evidence>
<dbReference type="InterPro" id="IPR038253">
    <property type="entry name" value="SRP68_N_sf"/>
</dbReference>
<feature type="region of interest" description="Disordered" evidence="11">
    <location>
        <begin position="233"/>
        <end position="252"/>
    </location>
</feature>
<evidence type="ECO:0000256" key="5">
    <source>
        <dbReference type="ARBA" id="ARBA00022884"/>
    </source>
</evidence>
<evidence type="ECO:0000256" key="8">
    <source>
        <dbReference type="ARBA" id="ARBA00023274"/>
    </source>
</evidence>
<evidence type="ECO:0000256" key="7">
    <source>
        <dbReference type="ARBA" id="ARBA00023242"/>
    </source>
</evidence>
<evidence type="ECO:0000256" key="2">
    <source>
        <dbReference type="ARBA" id="ARBA00004604"/>
    </source>
</evidence>
<dbReference type="InterPro" id="IPR026258">
    <property type="entry name" value="SRP68"/>
</dbReference>
<gene>
    <name evidence="12" type="primary">SRP68</name>
    <name evidence="12" type="ORF">Q9L58_009821</name>
</gene>